<comment type="subcellular location">
    <subcellularLocation>
        <location evidence="1">Membrane</location>
        <topology evidence="1">Single-pass type I membrane protein</topology>
    </subcellularLocation>
</comment>
<dbReference type="GO" id="GO:0016787">
    <property type="term" value="F:hydrolase activity"/>
    <property type="evidence" value="ECO:0007669"/>
    <property type="project" value="UniProtKB-KW"/>
</dbReference>
<dbReference type="SMART" id="SM00220">
    <property type="entry name" value="S_TKc"/>
    <property type="match status" value="1"/>
</dbReference>
<dbReference type="PROSITE" id="PS00108">
    <property type="entry name" value="PROTEIN_KINASE_ST"/>
    <property type="match status" value="1"/>
</dbReference>
<dbReference type="FunFam" id="1.10.510.10:FF:001023">
    <property type="entry name" value="Os07g0541700 protein"/>
    <property type="match status" value="1"/>
</dbReference>
<dbReference type="EC" id="2.7.11.1" evidence="2"/>
<dbReference type="PANTHER" id="PTHR27009">
    <property type="entry name" value="RUST RESISTANCE KINASE LR10-RELATED"/>
    <property type="match status" value="1"/>
</dbReference>
<evidence type="ECO:0000256" key="7">
    <source>
        <dbReference type="ARBA" id="ARBA00022741"/>
    </source>
</evidence>
<comment type="catalytic activity">
    <reaction evidence="13">
        <text>L-threonyl-[protein] + ATP = O-phospho-L-threonyl-[protein] + ADP + H(+)</text>
        <dbReference type="Rhea" id="RHEA:46608"/>
        <dbReference type="Rhea" id="RHEA-COMP:11060"/>
        <dbReference type="Rhea" id="RHEA-COMP:11605"/>
        <dbReference type="ChEBI" id="CHEBI:15378"/>
        <dbReference type="ChEBI" id="CHEBI:30013"/>
        <dbReference type="ChEBI" id="CHEBI:30616"/>
        <dbReference type="ChEBI" id="CHEBI:61977"/>
        <dbReference type="ChEBI" id="CHEBI:456216"/>
        <dbReference type="EC" id="2.7.11.1"/>
    </reaction>
</comment>
<keyword evidence="6" id="KW-0732">Signal</keyword>
<dbReference type="GO" id="GO:0004674">
    <property type="term" value="F:protein serine/threonine kinase activity"/>
    <property type="evidence" value="ECO:0007669"/>
    <property type="project" value="UniProtKB-KW"/>
</dbReference>
<keyword evidence="8 17" id="KW-0418">Kinase</keyword>
<dbReference type="Gene3D" id="1.10.510.10">
    <property type="entry name" value="Transferase(Phosphotransferase) domain 1"/>
    <property type="match status" value="1"/>
</dbReference>
<dbReference type="InterPro" id="IPR008271">
    <property type="entry name" value="Ser/Thr_kinase_AS"/>
</dbReference>
<proteinExistence type="predicted"/>
<protein>
    <recommendedName>
        <fullName evidence="2">non-specific serine/threonine protein kinase</fullName>
        <ecNumber evidence="2">2.7.11.1</ecNumber>
    </recommendedName>
</protein>
<feature type="transmembrane region" description="Helical" evidence="15">
    <location>
        <begin position="20"/>
        <end position="42"/>
    </location>
</feature>
<evidence type="ECO:0000256" key="8">
    <source>
        <dbReference type="ARBA" id="ARBA00022777"/>
    </source>
</evidence>
<evidence type="ECO:0000256" key="1">
    <source>
        <dbReference type="ARBA" id="ARBA00004479"/>
    </source>
</evidence>
<dbReference type="AlphaFoldDB" id="A0A2P6R5E1"/>
<comment type="catalytic activity">
    <reaction evidence="14">
        <text>L-seryl-[protein] + ATP = O-phospho-L-seryl-[protein] + ADP + H(+)</text>
        <dbReference type="Rhea" id="RHEA:17989"/>
        <dbReference type="Rhea" id="RHEA-COMP:9863"/>
        <dbReference type="Rhea" id="RHEA-COMP:11604"/>
        <dbReference type="ChEBI" id="CHEBI:15378"/>
        <dbReference type="ChEBI" id="CHEBI:29999"/>
        <dbReference type="ChEBI" id="CHEBI:30616"/>
        <dbReference type="ChEBI" id="CHEBI:83421"/>
        <dbReference type="ChEBI" id="CHEBI:456216"/>
        <dbReference type="EC" id="2.7.11.1"/>
    </reaction>
</comment>
<evidence type="ECO:0000256" key="3">
    <source>
        <dbReference type="ARBA" id="ARBA00022527"/>
    </source>
</evidence>
<name>A0A2P6R5E1_ROSCH</name>
<evidence type="ECO:0000256" key="6">
    <source>
        <dbReference type="ARBA" id="ARBA00022729"/>
    </source>
</evidence>
<evidence type="ECO:0000256" key="2">
    <source>
        <dbReference type="ARBA" id="ARBA00012513"/>
    </source>
</evidence>
<keyword evidence="12" id="KW-0325">Glycoprotein</keyword>
<reference evidence="17 18" key="1">
    <citation type="journal article" date="2018" name="Nat. Genet.">
        <title>The Rosa genome provides new insights in the design of modern roses.</title>
        <authorList>
            <person name="Bendahmane M."/>
        </authorList>
    </citation>
    <scope>NUCLEOTIDE SEQUENCE [LARGE SCALE GENOMIC DNA]</scope>
    <source>
        <strain evidence="18">cv. Old Blush</strain>
    </source>
</reference>
<evidence type="ECO:0000256" key="13">
    <source>
        <dbReference type="ARBA" id="ARBA00047899"/>
    </source>
</evidence>
<evidence type="ECO:0000313" key="18">
    <source>
        <dbReference type="Proteomes" id="UP000238479"/>
    </source>
</evidence>
<dbReference type="SUPFAM" id="SSF56112">
    <property type="entry name" value="Protein kinase-like (PK-like)"/>
    <property type="match status" value="1"/>
</dbReference>
<evidence type="ECO:0000259" key="16">
    <source>
        <dbReference type="PROSITE" id="PS50011"/>
    </source>
</evidence>
<dbReference type="GO" id="GO:0106310">
    <property type="term" value="F:protein serine kinase activity"/>
    <property type="evidence" value="ECO:0007669"/>
    <property type="project" value="RHEA"/>
</dbReference>
<comment type="caution">
    <text evidence="17">The sequence shown here is derived from an EMBL/GenBank/DDBJ whole genome shotgun (WGS) entry which is preliminary data.</text>
</comment>
<evidence type="ECO:0000256" key="14">
    <source>
        <dbReference type="ARBA" id="ARBA00048679"/>
    </source>
</evidence>
<keyword evidence="18" id="KW-1185">Reference proteome</keyword>
<evidence type="ECO:0000256" key="4">
    <source>
        <dbReference type="ARBA" id="ARBA00022679"/>
    </source>
</evidence>
<evidence type="ECO:0000256" key="11">
    <source>
        <dbReference type="ARBA" id="ARBA00023136"/>
    </source>
</evidence>
<evidence type="ECO:0000256" key="5">
    <source>
        <dbReference type="ARBA" id="ARBA00022692"/>
    </source>
</evidence>
<dbReference type="EMBL" id="PDCK01000041">
    <property type="protein sequence ID" value="PRQ41650.1"/>
    <property type="molecule type" value="Genomic_DNA"/>
</dbReference>
<feature type="domain" description="Protein kinase" evidence="16">
    <location>
        <begin position="62"/>
        <end position="319"/>
    </location>
</feature>
<dbReference type="Pfam" id="PF00069">
    <property type="entry name" value="Pkinase"/>
    <property type="match status" value="1"/>
</dbReference>
<dbReference type="Gramene" id="PRQ41650">
    <property type="protein sequence ID" value="PRQ41650"/>
    <property type="gene ID" value="RchiOBHm_Chr3g0449111"/>
</dbReference>
<keyword evidence="11 15" id="KW-0472">Membrane</keyword>
<keyword evidence="5 15" id="KW-0812">Transmembrane</keyword>
<keyword evidence="7" id="KW-0547">Nucleotide-binding</keyword>
<keyword evidence="17" id="KW-0378">Hydrolase</keyword>
<keyword evidence="3" id="KW-0723">Serine/threonine-protein kinase</keyword>
<evidence type="ECO:0000256" key="9">
    <source>
        <dbReference type="ARBA" id="ARBA00022840"/>
    </source>
</evidence>
<sequence>MCVAKNITQKFLMNSGTRSIAIGVTTGCFLLVSTAVVAIFYYMRQTNRTEQKENQQKIEKFLDDHKSHGEGGFGSVFSGKLPSNGVLVAVKVLKDSKGNGDDFVNEVGTIGRIHHVNVVRLLGFSAEGGKRALIYELMPNSSLEKFISSARSNDTPFDWEKLRNIIIGIAKGIEYLHQGCDQRILHFDIKPHNILLDHDFNPKISDFGLAKLFSKEESMISMTAARGTVGYIAPEVFNGYFGTVSYKSDAWADPMLEIIGARKESALTSNNSQMYFPELIYECLNQGEKLDLELGDDGDAQTAKRLAIVALWCVFSGTQ</sequence>
<keyword evidence="9" id="KW-0067">ATP-binding</keyword>
<keyword evidence="4" id="KW-0808">Transferase</keyword>
<organism evidence="17 18">
    <name type="scientific">Rosa chinensis</name>
    <name type="common">China rose</name>
    <dbReference type="NCBI Taxonomy" id="74649"/>
    <lineage>
        <taxon>Eukaryota</taxon>
        <taxon>Viridiplantae</taxon>
        <taxon>Streptophyta</taxon>
        <taxon>Embryophyta</taxon>
        <taxon>Tracheophyta</taxon>
        <taxon>Spermatophyta</taxon>
        <taxon>Magnoliopsida</taxon>
        <taxon>eudicotyledons</taxon>
        <taxon>Gunneridae</taxon>
        <taxon>Pentapetalae</taxon>
        <taxon>rosids</taxon>
        <taxon>fabids</taxon>
        <taxon>Rosales</taxon>
        <taxon>Rosaceae</taxon>
        <taxon>Rosoideae</taxon>
        <taxon>Rosoideae incertae sedis</taxon>
        <taxon>Rosa</taxon>
    </lineage>
</organism>
<gene>
    <name evidence="17" type="ORF">RchiOBHm_Chr3g0449111</name>
</gene>
<dbReference type="InterPro" id="IPR045874">
    <property type="entry name" value="LRK10/LRL21-25-like"/>
</dbReference>
<dbReference type="OMA" id="MISYELC"/>
<accession>A0A2P6R5E1</accession>
<evidence type="ECO:0000256" key="15">
    <source>
        <dbReference type="SAM" id="Phobius"/>
    </source>
</evidence>
<dbReference type="InterPro" id="IPR011009">
    <property type="entry name" value="Kinase-like_dom_sf"/>
</dbReference>
<dbReference type="PROSITE" id="PS50011">
    <property type="entry name" value="PROTEIN_KINASE_DOM"/>
    <property type="match status" value="1"/>
</dbReference>
<dbReference type="Gene3D" id="3.30.200.20">
    <property type="entry name" value="Phosphorylase Kinase, domain 1"/>
    <property type="match status" value="1"/>
</dbReference>
<dbReference type="GO" id="GO:0016020">
    <property type="term" value="C:membrane"/>
    <property type="evidence" value="ECO:0007669"/>
    <property type="project" value="UniProtKB-SubCell"/>
</dbReference>
<evidence type="ECO:0000256" key="10">
    <source>
        <dbReference type="ARBA" id="ARBA00022989"/>
    </source>
</evidence>
<evidence type="ECO:0000313" key="17">
    <source>
        <dbReference type="EMBL" id="PRQ41650.1"/>
    </source>
</evidence>
<dbReference type="InterPro" id="IPR000719">
    <property type="entry name" value="Prot_kinase_dom"/>
</dbReference>
<evidence type="ECO:0000256" key="12">
    <source>
        <dbReference type="ARBA" id="ARBA00023180"/>
    </source>
</evidence>
<keyword evidence="10 15" id="KW-1133">Transmembrane helix</keyword>
<dbReference type="Proteomes" id="UP000238479">
    <property type="component" value="Chromosome 3"/>
</dbReference>
<dbReference type="GO" id="GO:0005524">
    <property type="term" value="F:ATP binding"/>
    <property type="evidence" value="ECO:0007669"/>
    <property type="project" value="UniProtKB-KW"/>
</dbReference>